<dbReference type="PANTHER" id="PTHR23196:SF8">
    <property type="entry name" value="N-ACETYLTRANSFERASE"/>
    <property type="match status" value="1"/>
</dbReference>
<dbReference type="Proteomes" id="UP000585474">
    <property type="component" value="Unassembled WGS sequence"/>
</dbReference>
<dbReference type="Gene3D" id="3.40.630.30">
    <property type="match status" value="1"/>
</dbReference>
<evidence type="ECO:0000313" key="5">
    <source>
        <dbReference type="EMBL" id="GFY84734.1"/>
    </source>
</evidence>
<sequence>MKELLLERGVSNTVKRDLIRKEKGDCDMEIGNCEVVVDAKNFTSESDQNSLQISLSRTAKIRISVVEDKNGKGYNDRQNSETQESSGIDGGYFVLVNPKDVDRQAKSLLQEVLNIYMKELPTMKYAANTGKQSLFLERCVSNGKYCTLLLKSKAKVDSGEVVAAITYQIIPADTQYAEVPLAAVNSIYQLKACRLKGFRNLQGIGSLLYRELRNRLQNVGIRTIFCWGDKESEGFWLKQGFVSIGDVDTKGRARRLPIKSDIRKALCFPGGSTLMVSHLNKDSSANPEKPLKVCSISKPTANTLPSAIGQIHNLGAKEESPIPSEAVDQMTARSEYSKPQDTVKDGIQMDGKPGLVHFEGMDCSDLVIDLGVIKSGADPDMKHCSCSSLSGQKRVWESSYTSMKSKKVKGGLQVDCQLDSWDFLSESHRRDNSCFDGSTSGISRNKSLVELSPRNPFTSINMEKTTESHLPVNIESEDHGNQELHSKGKRYRIMLMNIADDAKKSNLSKIIEDLGGTVTSEGSLSTHVVTGKVRKTLNFCTALCSGAWIISPNWLKESFRKGRFVDEMPFILKDEDYELKYRIDLKDAVQRARQNPGALLHGFKVCLTAHLQPPVGTLSAIVRSAGGNVIRGLDKVNPASKAIFLACEEDMEESMSAIKKGIWTFSSEWFMNCIMRQELDLEAPQFAESL</sequence>
<evidence type="ECO:0000256" key="1">
    <source>
        <dbReference type="ARBA" id="ARBA00004123"/>
    </source>
</evidence>
<organism evidence="5 6">
    <name type="scientific">Actinidia rufa</name>
    <dbReference type="NCBI Taxonomy" id="165716"/>
    <lineage>
        <taxon>Eukaryota</taxon>
        <taxon>Viridiplantae</taxon>
        <taxon>Streptophyta</taxon>
        <taxon>Embryophyta</taxon>
        <taxon>Tracheophyta</taxon>
        <taxon>Spermatophyta</taxon>
        <taxon>Magnoliopsida</taxon>
        <taxon>eudicotyledons</taxon>
        <taxon>Gunneridae</taxon>
        <taxon>Pentapetalae</taxon>
        <taxon>asterids</taxon>
        <taxon>Ericales</taxon>
        <taxon>Actinidiaceae</taxon>
        <taxon>Actinidia</taxon>
    </lineage>
</organism>
<name>A0A7J0EE12_9ERIC</name>
<keyword evidence="6" id="KW-1185">Reference proteome</keyword>
<dbReference type="GO" id="GO:0006974">
    <property type="term" value="P:DNA damage response"/>
    <property type="evidence" value="ECO:0007669"/>
    <property type="project" value="UniProtKB-KW"/>
</dbReference>
<dbReference type="GO" id="GO:0005634">
    <property type="term" value="C:nucleus"/>
    <property type="evidence" value="ECO:0007669"/>
    <property type="project" value="UniProtKB-SubCell"/>
</dbReference>
<evidence type="ECO:0000313" key="6">
    <source>
        <dbReference type="Proteomes" id="UP000585474"/>
    </source>
</evidence>
<proteinExistence type="predicted"/>
<dbReference type="OrthoDB" id="342264at2759"/>
<keyword evidence="2" id="KW-0227">DNA damage</keyword>
<dbReference type="PANTHER" id="PTHR23196">
    <property type="entry name" value="PAX TRANSCRIPTION ACTIVATION DOMAIN INTERACTING PROTEIN"/>
    <property type="match status" value="1"/>
</dbReference>
<protein>
    <submittedName>
        <fullName evidence="5">N-acetyltransferase</fullName>
    </submittedName>
</protein>
<keyword evidence="5" id="KW-0808">Transferase</keyword>
<evidence type="ECO:0000256" key="2">
    <source>
        <dbReference type="ARBA" id="ARBA00022763"/>
    </source>
</evidence>
<dbReference type="InterPro" id="IPR001357">
    <property type="entry name" value="BRCT_dom"/>
</dbReference>
<dbReference type="GO" id="GO:0016740">
    <property type="term" value="F:transferase activity"/>
    <property type="evidence" value="ECO:0007669"/>
    <property type="project" value="UniProtKB-KW"/>
</dbReference>
<reference evidence="5 6" key="1">
    <citation type="submission" date="2019-07" db="EMBL/GenBank/DDBJ databases">
        <title>De Novo Assembly of kiwifruit Actinidia rufa.</title>
        <authorList>
            <person name="Sugita-Konishi S."/>
            <person name="Sato K."/>
            <person name="Mori E."/>
            <person name="Abe Y."/>
            <person name="Kisaki G."/>
            <person name="Hamano K."/>
            <person name="Suezawa K."/>
            <person name="Otani M."/>
            <person name="Fukuda T."/>
            <person name="Manabe T."/>
            <person name="Gomi K."/>
            <person name="Tabuchi M."/>
            <person name="Akimitsu K."/>
            <person name="Kataoka I."/>
        </authorList>
    </citation>
    <scope>NUCLEOTIDE SEQUENCE [LARGE SCALE GENOMIC DNA]</scope>
    <source>
        <strain evidence="6">cv. Fuchu</strain>
    </source>
</reference>
<dbReference type="SUPFAM" id="SSF55729">
    <property type="entry name" value="Acyl-CoA N-acyltransferases (Nat)"/>
    <property type="match status" value="1"/>
</dbReference>
<dbReference type="Gene3D" id="3.40.50.10190">
    <property type="entry name" value="BRCT domain"/>
    <property type="match status" value="2"/>
</dbReference>
<keyword evidence="3" id="KW-0539">Nucleus</keyword>
<dbReference type="SUPFAM" id="SSF52113">
    <property type="entry name" value="BRCT domain"/>
    <property type="match status" value="2"/>
</dbReference>
<dbReference type="PROSITE" id="PS50172">
    <property type="entry name" value="BRCT"/>
    <property type="match status" value="2"/>
</dbReference>
<dbReference type="SMART" id="SM00292">
    <property type="entry name" value="BRCT"/>
    <property type="match status" value="2"/>
</dbReference>
<evidence type="ECO:0000256" key="3">
    <source>
        <dbReference type="ARBA" id="ARBA00023242"/>
    </source>
</evidence>
<gene>
    <name evidence="5" type="ORF">Acr_03g0015080</name>
</gene>
<comment type="caution">
    <text evidence="5">The sequence shown here is derived from an EMBL/GenBank/DDBJ whole genome shotgun (WGS) entry which is preliminary data.</text>
</comment>
<evidence type="ECO:0000259" key="4">
    <source>
        <dbReference type="PROSITE" id="PS50172"/>
    </source>
</evidence>
<accession>A0A7J0EE12</accession>
<comment type="subcellular location">
    <subcellularLocation>
        <location evidence="1">Nucleus</location>
    </subcellularLocation>
</comment>
<dbReference type="CDD" id="cd18432">
    <property type="entry name" value="BRCT_PAXIP1_rpt6_like"/>
    <property type="match status" value="1"/>
</dbReference>
<dbReference type="Pfam" id="PF16589">
    <property type="entry name" value="BRCT_2"/>
    <property type="match status" value="1"/>
</dbReference>
<dbReference type="Pfam" id="PF16770">
    <property type="entry name" value="RTT107_BRCT_5"/>
    <property type="match status" value="1"/>
</dbReference>
<dbReference type="InterPro" id="IPR036420">
    <property type="entry name" value="BRCT_dom_sf"/>
</dbReference>
<dbReference type="AlphaFoldDB" id="A0A7J0EE12"/>
<feature type="domain" description="BRCT" evidence="4">
    <location>
        <begin position="493"/>
        <end position="572"/>
    </location>
</feature>
<dbReference type="InterPro" id="IPR016181">
    <property type="entry name" value="Acyl_CoA_acyltransferase"/>
</dbReference>
<dbReference type="EMBL" id="BJWL01000003">
    <property type="protein sequence ID" value="GFY84734.1"/>
    <property type="molecule type" value="Genomic_DNA"/>
</dbReference>
<feature type="domain" description="BRCT" evidence="4">
    <location>
        <begin position="595"/>
        <end position="679"/>
    </location>
</feature>
<dbReference type="InterPro" id="IPR051579">
    <property type="entry name" value="DDR_Transcriptional_Reg"/>
</dbReference>